<sequence>MEIKVGVRDVPREVVVESRESAATIEKALADAIANQTTLVLADEKGRKVLIPAAQIAYVELGSEHTRAVGFGAVSN</sequence>
<gene>
    <name evidence="1" type="ORF">C1706_00355</name>
</gene>
<dbReference type="RefSeq" id="WP_129457224.1">
    <property type="nucleotide sequence ID" value="NZ_PPCV01000001.1"/>
</dbReference>
<reference evidence="1 2" key="1">
    <citation type="submission" date="2018-01" db="EMBL/GenBank/DDBJ databases">
        <title>Lactibacter flavus gen. nov., sp. nov., a novel bacterium of the family Propionibacteriaceae isolated from raw milk and dairy products.</title>
        <authorList>
            <person name="Wenning M."/>
            <person name="Breitenwieser F."/>
            <person name="Huptas C."/>
            <person name="von Neubeck M."/>
            <person name="Busse H.-J."/>
            <person name="Scherer S."/>
        </authorList>
    </citation>
    <scope>NUCLEOTIDE SEQUENCE [LARGE SCALE GENOMIC DNA]</scope>
    <source>
        <strain evidence="1 2">VG341</strain>
    </source>
</reference>
<evidence type="ECO:0000313" key="2">
    <source>
        <dbReference type="Proteomes" id="UP000290624"/>
    </source>
</evidence>
<protein>
    <submittedName>
        <fullName evidence="1">DUF3107 domain-containing protein</fullName>
    </submittedName>
</protein>
<keyword evidence="2" id="KW-1185">Reference proteome</keyword>
<organism evidence="1 2">
    <name type="scientific">Propioniciclava flava</name>
    <dbReference type="NCBI Taxonomy" id="2072026"/>
    <lineage>
        <taxon>Bacteria</taxon>
        <taxon>Bacillati</taxon>
        <taxon>Actinomycetota</taxon>
        <taxon>Actinomycetes</taxon>
        <taxon>Propionibacteriales</taxon>
        <taxon>Propionibacteriaceae</taxon>
        <taxon>Propioniciclava</taxon>
    </lineage>
</organism>
<dbReference type="Proteomes" id="UP000290624">
    <property type="component" value="Unassembled WGS sequence"/>
</dbReference>
<name>A0A4V1Q7P0_9ACTN</name>
<dbReference type="InterPro" id="IPR021456">
    <property type="entry name" value="DUF3107"/>
</dbReference>
<dbReference type="AlphaFoldDB" id="A0A4V1Q7P0"/>
<comment type="caution">
    <text evidence="1">The sequence shown here is derived from an EMBL/GenBank/DDBJ whole genome shotgun (WGS) entry which is preliminary data.</text>
</comment>
<dbReference type="EMBL" id="PPCV01000001">
    <property type="protein sequence ID" value="RXW33258.1"/>
    <property type="molecule type" value="Genomic_DNA"/>
</dbReference>
<dbReference type="Pfam" id="PF11305">
    <property type="entry name" value="DUF3107"/>
    <property type="match status" value="1"/>
</dbReference>
<accession>A0A4V1Q7P0</accession>
<proteinExistence type="predicted"/>
<evidence type="ECO:0000313" key="1">
    <source>
        <dbReference type="EMBL" id="RXW33258.1"/>
    </source>
</evidence>
<dbReference type="OrthoDB" id="3268468at2"/>